<keyword evidence="5" id="KW-1003">Cell membrane</keyword>
<evidence type="ECO:0000256" key="2">
    <source>
        <dbReference type="ARBA" id="ARBA00022692"/>
    </source>
</evidence>
<feature type="transmembrane region" description="Helical" evidence="5">
    <location>
        <begin position="95"/>
        <end position="116"/>
    </location>
</feature>
<organism evidence="8 9">
    <name type="scientific">Eisenbergiella massiliensis</name>
    <dbReference type="NCBI Taxonomy" id="1720294"/>
    <lineage>
        <taxon>Bacteria</taxon>
        <taxon>Bacillati</taxon>
        <taxon>Bacillota</taxon>
        <taxon>Clostridia</taxon>
        <taxon>Lachnospirales</taxon>
        <taxon>Lachnospiraceae</taxon>
        <taxon>Eisenbergiella</taxon>
    </lineage>
</organism>
<dbReference type="Pfam" id="PF01061">
    <property type="entry name" value="ABC2_membrane"/>
    <property type="match status" value="1"/>
</dbReference>
<keyword evidence="3 5" id="KW-1133">Transmembrane helix</keyword>
<feature type="transmembrane region" description="Helical" evidence="5">
    <location>
        <begin position="273"/>
        <end position="295"/>
    </location>
</feature>
<dbReference type="GO" id="GO:0043190">
    <property type="term" value="C:ATP-binding cassette (ABC) transporter complex"/>
    <property type="evidence" value="ECO:0007669"/>
    <property type="project" value="InterPro"/>
</dbReference>
<evidence type="ECO:0000256" key="4">
    <source>
        <dbReference type="ARBA" id="ARBA00023136"/>
    </source>
</evidence>
<dbReference type="EMBL" id="QVLU01000027">
    <property type="protein sequence ID" value="RGE66817.1"/>
    <property type="molecule type" value="Genomic_DNA"/>
</dbReference>
<dbReference type="OrthoDB" id="9774758at2"/>
<dbReference type="PRINTS" id="PR00164">
    <property type="entry name" value="ABC2TRNSPORT"/>
</dbReference>
<dbReference type="AlphaFoldDB" id="A0A3E3IIE2"/>
<keyword evidence="2 5" id="KW-0812">Transmembrane</keyword>
<feature type="transmembrane region" description="Helical" evidence="5">
    <location>
        <begin position="244"/>
        <end position="261"/>
    </location>
</feature>
<comment type="caution">
    <text evidence="8">The sequence shown here is derived from an EMBL/GenBank/DDBJ whole genome shotgun (WGS) entry which is preliminary data.</text>
</comment>
<feature type="transmembrane region" description="Helical" evidence="5">
    <location>
        <begin position="302"/>
        <end position="320"/>
    </location>
</feature>
<dbReference type="InterPro" id="IPR047817">
    <property type="entry name" value="ABC2_TM_bact-type"/>
</dbReference>
<comment type="subcellular location">
    <subcellularLocation>
        <location evidence="5">Cell membrane</location>
        <topology evidence="5">Multi-pass membrane protein</topology>
    </subcellularLocation>
    <subcellularLocation>
        <location evidence="1">Membrane</location>
        <topology evidence="1">Multi-pass membrane protein</topology>
    </subcellularLocation>
</comment>
<gene>
    <name evidence="8" type="ORF">DWY69_23480</name>
</gene>
<dbReference type="InterPro" id="IPR013525">
    <property type="entry name" value="ABC2_TM"/>
</dbReference>
<dbReference type="InterPro" id="IPR052902">
    <property type="entry name" value="ABC-2_transporter"/>
</dbReference>
<feature type="domain" description="ABC transmembrane type-2" evidence="7">
    <location>
        <begin position="96"/>
        <end position="323"/>
    </location>
</feature>
<dbReference type="GO" id="GO:0140359">
    <property type="term" value="F:ABC-type transporter activity"/>
    <property type="evidence" value="ECO:0007669"/>
    <property type="project" value="InterPro"/>
</dbReference>
<protein>
    <recommendedName>
        <fullName evidence="5">Transport permease protein</fullName>
    </recommendedName>
</protein>
<feature type="transmembrane region" description="Helical" evidence="5">
    <location>
        <begin position="175"/>
        <end position="198"/>
    </location>
</feature>
<feature type="region of interest" description="Disordered" evidence="6">
    <location>
        <begin position="1"/>
        <end position="20"/>
    </location>
</feature>
<proteinExistence type="inferred from homology"/>
<dbReference type="PANTHER" id="PTHR43027:SF2">
    <property type="entry name" value="TRANSPORT PERMEASE PROTEIN"/>
    <property type="match status" value="1"/>
</dbReference>
<evidence type="ECO:0000256" key="3">
    <source>
        <dbReference type="ARBA" id="ARBA00022989"/>
    </source>
</evidence>
<keyword evidence="5" id="KW-0813">Transport</keyword>
<dbReference type="PANTHER" id="PTHR43027">
    <property type="entry name" value="DOXORUBICIN RESISTANCE ABC TRANSPORTER PERMEASE PROTEIN DRRC-RELATED"/>
    <property type="match status" value="1"/>
</dbReference>
<evidence type="ECO:0000313" key="8">
    <source>
        <dbReference type="EMBL" id="RGE66817.1"/>
    </source>
</evidence>
<name>A0A3E3IIE2_9FIRM</name>
<keyword evidence="4 5" id="KW-0472">Membrane</keyword>
<evidence type="ECO:0000313" key="9">
    <source>
        <dbReference type="Proteomes" id="UP000261166"/>
    </source>
</evidence>
<reference evidence="8 9" key="1">
    <citation type="submission" date="2018-08" db="EMBL/GenBank/DDBJ databases">
        <title>A genome reference for cultivated species of the human gut microbiota.</title>
        <authorList>
            <person name="Zou Y."/>
            <person name="Xue W."/>
            <person name="Luo G."/>
        </authorList>
    </citation>
    <scope>NUCLEOTIDE SEQUENCE [LARGE SCALE GENOMIC DNA]</scope>
    <source>
        <strain evidence="8 9">AF26-4BH</strain>
    </source>
</reference>
<evidence type="ECO:0000256" key="1">
    <source>
        <dbReference type="ARBA" id="ARBA00004141"/>
    </source>
</evidence>
<feature type="transmembrane region" description="Helical" evidence="5">
    <location>
        <begin position="136"/>
        <end position="154"/>
    </location>
</feature>
<evidence type="ECO:0000256" key="5">
    <source>
        <dbReference type="RuleBase" id="RU361157"/>
    </source>
</evidence>
<evidence type="ECO:0000256" key="6">
    <source>
        <dbReference type="SAM" id="MobiDB-lite"/>
    </source>
</evidence>
<dbReference type="InterPro" id="IPR000412">
    <property type="entry name" value="ABC_2_transport"/>
</dbReference>
<dbReference type="PROSITE" id="PS51012">
    <property type="entry name" value="ABC_TM2"/>
    <property type="match status" value="1"/>
</dbReference>
<feature type="transmembrane region" description="Helical" evidence="5">
    <location>
        <begin position="210"/>
        <end position="232"/>
    </location>
</feature>
<dbReference type="Proteomes" id="UP000261166">
    <property type="component" value="Unassembled WGS sequence"/>
</dbReference>
<evidence type="ECO:0000259" key="7">
    <source>
        <dbReference type="PROSITE" id="PS51012"/>
    </source>
</evidence>
<accession>A0A3E3IIE2</accession>
<sequence>MRHFAGVPLSGRGGGPCGPASVSGERAAGIPGDAGGIPGVCETEDAGGRLEGGYVSGKDVSVDFAQNECGDHGGDIMKKLLAVFHIEALLFLRDFYGFFFTFVFPLLMLLLYGSIYGNEPSAYFGGRGTMDVSVPAYSAMIIGVTGLMAFPLTLAGYKESRIYKRFDATPAGKGVVIAAQVLVNLLMTLAGFALLFAAGKLVYDIKTEGSFWAILGALLLSIGAVFSLGFFFTAIARDMKISNLLCYVSYFVMIFLSGATMPKEMFPEAVKKFSAWLPLTYVVELLQGVFLGAAFEEYRKSLVVLGTILIVCTASGAALYRRKSWV</sequence>
<comment type="similarity">
    <text evidence="5">Belongs to the ABC-2 integral membrane protein family.</text>
</comment>